<gene>
    <name evidence="1" type="ordered locus">Rahaq_4576</name>
</gene>
<dbReference type="Gene3D" id="2.60.200.60">
    <property type="match status" value="1"/>
</dbReference>
<keyword evidence="1" id="KW-0614">Plasmid</keyword>
<dbReference type="CDD" id="cd14744">
    <property type="entry name" value="PAAR_CT_2"/>
    <property type="match status" value="1"/>
</dbReference>
<dbReference type="InterPro" id="IPR008727">
    <property type="entry name" value="PAAR_motif"/>
</dbReference>
<reference evidence="1 2" key="2">
    <citation type="journal article" date="2012" name="J. Bacteriol.">
        <title>Complete Genome Sequence of Rahnella sp. Strain Y9602, a Gammaproteobacterium Isolate from Metal- and Radionuclide-Contaminated Soil.</title>
        <authorList>
            <person name="Martinez R.J."/>
            <person name="Bruce D."/>
            <person name="Detter C."/>
            <person name="Goodwin L.A."/>
            <person name="Han J."/>
            <person name="Han C.S."/>
            <person name="Held B."/>
            <person name="Land M.L."/>
            <person name="Mikhailova N."/>
            <person name="Nolan M."/>
            <person name="Pennacchio L."/>
            <person name="Pitluck S."/>
            <person name="Tapia R."/>
            <person name="Woyke T."/>
            <person name="Sobecky P.A."/>
        </authorList>
    </citation>
    <scope>NUCLEOTIDE SEQUENCE [LARGE SCALE GENOMIC DNA]</scope>
    <source>
        <strain evidence="1 2">Y9602</strain>
        <plasmid evidence="1 2">pRAHAQ01</plasmid>
    </source>
</reference>
<protein>
    <recommendedName>
        <fullName evidence="3">PAAR repeat-containing protein</fullName>
    </recommendedName>
</protein>
<dbReference type="eggNOG" id="COG4104">
    <property type="taxonomic scope" value="Bacteria"/>
</dbReference>
<evidence type="ECO:0000313" key="1">
    <source>
        <dbReference type="EMBL" id="ADW76157.1"/>
    </source>
</evidence>
<dbReference type="HOGENOM" id="CLU_148568_4_2_6"/>
<dbReference type="Pfam" id="PF05488">
    <property type="entry name" value="PAAR_motif"/>
    <property type="match status" value="1"/>
</dbReference>
<dbReference type="RefSeq" id="WP_013577838.1">
    <property type="nucleotide sequence ID" value="NC_015062.1"/>
</dbReference>
<organism evidence="1 2">
    <name type="scientific">Rahnella sp. (strain Y9602)</name>
    <dbReference type="NCBI Taxonomy" id="2703885"/>
    <lineage>
        <taxon>Bacteria</taxon>
        <taxon>Pseudomonadati</taxon>
        <taxon>Pseudomonadota</taxon>
        <taxon>Gammaproteobacteria</taxon>
        <taxon>Enterobacterales</taxon>
        <taxon>Yersiniaceae</taxon>
        <taxon>Rahnella</taxon>
    </lineage>
</organism>
<reference evidence="2" key="1">
    <citation type="submission" date="2011-01" db="EMBL/GenBank/DDBJ databases">
        <title>Complete sequence of plasmid1 of Rahnella sp. Y9602.</title>
        <authorList>
            <consortium name="US DOE Joint Genome Institute"/>
            <person name="Lucas S."/>
            <person name="Copeland A."/>
            <person name="Lapidus A."/>
            <person name="Cheng J.-F."/>
            <person name="Goodwin L."/>
            <person name="Pitluck S."/>
            <person name="Lu M."/>
            <person name="Detter J.C."/>
            <person name="Han C."/>
            <person name="Tapia R."/>
            <person name="Land M."/>
            <person name="Hauser L."/>
            <person name="Kyrpides N."/>
            <person name="Ivanova N."/>
            <person name="Ovchinnikova G."/>
            <person name="Pagani I."/>
            <person name="Sobecky P.A."/>
            <person name="Martinez R.J."/>
            <person name="Woyke T."/>
        </authorList>
    </citation>
    <scope>NUCLEOTIDE SEQUENCE [LARGE SCALE GENOMIC DNA]</scope>
    <source>
        <strain evidence="2">Y9602</strain>
        <plasmid evidence="2">pRAHAQ01</plasmid>
    </source>
</reference>
<evidence type="ECO:0008006" key="3">
    <source>
        <dbReference type="Google" id="ProtNLM"/>
    </source>
</evidence>
<sequence length="87" mass="8908">MLPIIRIGDKTTHGGAVVTGSGTMSFGNIPVARKGDKVSCPVPFHGPTFITEGNPNYLDNGIPVAFHGHKCACGCTLISSLATAQVG</sequence>
<dbReference type="AlphaFoldDB" id="A0A0H3FFQ8"/>
<geneLocation type="plasmid" evidence="1 2">
    <name>pRAHAQ01</name>
</geneLocation>
<dbReference type="EMBL" id="CP002506">
    <property type="protein sequence ID" value="ADW76157.1"/>
    <property type="molecule type" value="Genomic_DNA"/>
</dbReference>
<proteinExistence type="predicted"/>
<dbReference type="KEGG" id="rah:Rahaq_4576"/>
<name>A0A0H3FFQ8_RAHSY</name>
<dbReference type="OrthoDB" id="6860016at2"/>
<dbReference type="Proteomes" id="UP000007257">
    <property type="component" value="Plasmid pRAHAQ01"/>
</dbReference>
<evidence type="ECO:0000313" key="2">
    <source>
        <dbReference type="Proteomes" id="UP000007257"/>
    </source>
</evidence>
<accession>A0A0H3FFQ8</accession>